<feature type="transmembrane region" description="Helical" evidence="8">
    <location>
        <begin position="265"/>
        <end position="285"/>
    </location>
</feature>
<dbReference type="Pfam" id="PF07690">
    <property type="entry name" value="MFS_1"/>
    <property type="match status" value="1"/>
</dbReference>
<proteinExistence type="inferred from homology"/>
<keyword evidence="7 8" id="KW-0472">Membrane</keyword>
<evidence type="ECO:0000313" key="10">
    <source>
        <dbReference type="EMBL" id="MDN0089174.1"/>
    </source>
</evidence>
<sequence length="468" mass="50685">MAYRTKVAIVYLLGFFVDLINMFIANVAYPDIARSLHASVSQLAWVSTGYILGLTLVIPLSAWLAKTVGARRTFLFSLLLFSLATVAAGTAGSIELLIVWRVLQGFGGGLLIPIGQTLTYQHYRPDERAGLSSIIMLVGLLAPALSPAVGGLIVDTLGWRWIFYLNLPIALLALTLAVMWLKPEEKKTEQSPLDIAGLCSGSAALILLLLGLSRISGPEHGISGAVLVVLGLIMLRGFICHSMAHSHPILNLRLIKEPLMRISMLVYLFIPGIFIGVSMITMLYLQTILGMSASQVGLLMIPWSIAAFIAITLTGKIFNRIGPRLLFICGCLTQGMGMLLLTSIDQAEQLPLMFIAFACMGFGGSLCSCTAQSTAFLHTEKRHLADASALWNINRQMGFGFGVALLSLLLNLMLALKGVGALDNPALRQPAIQAFHWCFLLAATSALLPLWLSSRMAHASILRDLRNR</sequence>
<feature type="transmembrane region" description="Helical" evidence="8">
    <location>
        <begin position="130"/>
        <end position="149"/>
    </location>
</feature>
<dbReference type="GO" id="GO:0005886">
    <property type="term" value="C:plasma membrane"/>
    <property type="evidence" value="ECO:0007669"/>
    <property type="project" value="UniProtKB-SubCell"/>
</dbReference>
<feature type="transmembrane region" description="Helical" evidence="8">
    <location>
        <begin position="7"/>
        <end position="29"/>
    </location>
</feature>
<evidence type="ECO:0000256" key="3">
    <source>
        <dbReference type="ARBA" id="ARBA00022448"/>
    </source>
</evidence>
<feature type="transmembrane region" description="Helical" evidence="8">
    <location>
        <begin position="291"/>
        <end position="313"/>
    </location>
</feature>
<evidence type="ECO:0000256" key="8">
    <source>
        <dbReference type="SAM" id="Phobius"/>
    </source>
</evidence>
<comment type="subcellular location">
    <subcellularLocation>
        <location evidence="1">Cell membrane</location>
        <topology evidence="1">Multi-pass membrane protein</topology>
    </subcellularLocation>
</comment>
<reference evidence="10" key="1">
    <citation type="submission" date="2023-06" db="EMBL/GenBank/DDBJ databases">
        <authorList>
            <person name="Polev D.E."/>
            <person name="Saitova A.T."/>
            <person name="Bogumilchik E.A."/>
            <person name="Kokorina G.I."/>
            <person name="Voskresenskaia E.A."/>
        </authorList>
    </citation>
    <scope>NUCLEOTIDE SEQUENCE</scope>
    <source>
        <strain evidence="10">2145 StPb PI</strain>
    </source>
</reference>
<dbReference type="InterPro" id="IPR005829">
    <property type="entry name" value="Sugar_transporter_CS"/>
</dbReference>
<accession>A0AAW7K844</accession>
<feature type="transmembrane region" description="Helical" evidence="8">
    <location>
        <begin position="221"/>
        <end position="244"/>
    </location>
</feature>
<keyword evidence="6 8" id="KW-1133">Transmembrane helix</keyword>
<feature type="transmembrane region" description="Helical" evidence="8">
    <location>
        <begin position="434"/>
        <end position="453"/>
    </location>
</feature>
<protein>
    <submittedName>
        <fullName evidence="10">DHA2 family efflux MFS transporter permease subunit</fullName>
    </submittedName>
</protein>
<dbReference type="InterPro" id="IPR020846">
    <property type="entry name" value="MFS_dom"/>
</dbReference>
<dbReference type="AlphaFoldDB" id="A0AAW7K844"/>
<dbReference type="InterPro" id="IPR004638">
    <property type="entry name" value="EmrB-like"/>
</dbReference>
<dbReference type="PROSITE" id="PS50850">
    <property type="entry name" value="MFS"/>
    <property type="match status" value="1"/>
</dbReference>
<name>A0AAW7K844_9GAMM</name>
<comment type="caution">
    <text evidence="10">The sequence shown here is derived from an EMBL/GenBank/DDBJ whole genome shotgun (WGS) entry which is preliminary data.</text>
</comment>
<keyword evidence="5 8" id="KW-0812">Transmembrane</keyword>
<feature type="transmembrane region" description="Helical" evidence="8">
    <location>
        <begin position="350"/>
        <end position="377"/>
    </location>
</feature>
<dbReference type="InterPro" id="IPR036259">
    <property type="entry name" value="MFS_trans_sf"/>
</dbReference>
<dbReference type="RefSeq" id="WP_289818327.1">
    <property type="nucleotide sequence ID" value="NZ_JAUEHU010000025.1"/>
</dbReference>
<evidence type="ECO:0000256" key="4">
    <source>
        <dbReference type="ARBA" id="ARBA00022475"/>
    </source>
</evidence>
<feature type="domain" description="Major facilitator superfamily (MFS) profile" evidence="9">
    <location>
        <begin position="7"/>
        <end position="457"/>
    </location>
</feature>
<feature type="transmembrane region" description="Helical" evidence="8">
    <location>
        <begin position="98"/>
        <end position="118"/>
    </location>
</feature>
<dbReference type="GO" id="GO:0022857">
    <property type="term" value="F:transmembrane transporter activity"/>
    <property type="evidence" value="ECO:0007669"/>
    <property type="project" value="InterPro"/>
</dbReference>
<dbReference type="PROSITE" id="PS00217">
    <property type="entry name" value="SUGAR_TRANSPORT_2"/>
    <property type="match status" value="1"/>
</dbReference>
<feature type="transmembrane region" description="Helical" evidence="8">
    <location>
        <begin position="398"/>
        <end position="422"/>
    </location>
</feature>
<dbReference type="InterPro" id="IPR011701">
    <property type="entry name" value="MFS"/>
</dbReference>
<dbReference type="Proteomes" id="UP001167864">
    <property type="component" value="Unassembled WGS sequence"/>
</dbReference>
<gene>
    <name evidence="10" type="ORF">QVN42_17635</name>
</gene>
<dbReference type="EMBL" id="JAUEHU010000025">
    <property type="protein sequence ID" value="MDN0089174.1"/>
    <property type="molecule type" value="Genomic_DNA"/>
</dbReference>
<feature type="transmembrane region" description="Helical" evidence="8">
    <location>
        <begin position="161"/>
        <end position="181"/>
    </location>
</feature>
<evidence type="ECO:0000256" key="5">
    <source>
        <dbReference type="ARBA" id="ARBA00022692"/>
    </source>
</evidence>
<feature type="transmembrane region" description="Helical" evidence="8">
    <location>
        <begin position="44"/>
        <end position="65"/>
    </location>
</feature>
<comment type="similarity">
    <text evidence="2">Belongs to the major facilitator superfamily. EmrB family.</text>
</comment>
<feature type="transmembrane region" description="Helical" evidence="8">
    <location>
        <begin position="325"/>
        <end position="344"/>
    </location>
</feature>
<organism evidence="10 11">
    <name type="scientific">Yersinia nurmii</name>
    <dbReference type="NCBI Taxonomy" id="685706"/>
    <lineage>
        <taxon>Bacteria</taxon>
        <taxon>Pseudomonadati</taxon>
        <taxon>Pseudomonadota</taxon>
        <taxon>Gammaproteobacteria</taxon>
        <taxon>Enterobacterales</taxon>
        <taxon>Yersiniaceae</taxon>
        <taxon>Yersinia</taxon>
    </lineage>
</organism>
<keyword evidence="3" id="KW-0813">Transport</keyword>
<dbReference type="PANTHER" id="PTHR42718">
    <property type="entry name" value="MAJOR FACILITATOR SUPERFAMILY MULTIDRUG TRANSPORTER MFSC"/>
    <property type="match status" value="1"/>
</dbReference>
<evidence type="ECO:0000256" key="6">
    <source>
        <dbReference type="ARBA" id="ARBA00022989"/>
    </source>
</evidence>
<evidence type="ECO:0000256" key="1">
    <source>
        <dbReference type="ARBA" id="ARBA00004651"/>
    </source>
</evidence>
<dbReference type="PANTHER" id="PTHR42718:SF9">
    <property type="entry name" value="MAJOR FACILITATOR SUPERFAMILY MULTIDRUG TRANSPORTER MFSC"/>
    <property type="match status" value="1"/>
</dbReference>
<keyword evidence="4" id="KW-1003">Cell membrane</keyword>
<evidence type="ECO:0000256" key="2">
    <source>
        <dbReference type="ARBA" id="ARBA00008537"/>
    </source>
</evidence>
<evidence type="ECO:0000313" key="11">
    <source>
        <dbReference type="Proteomes" id="UP001167864"/>
    </source>
</evidence>
<dbReference type="Gene3D" id="1.20.1720.10">
    <property type="entry name" value="Multidrug resistance protein D"/>
    <property type="match status" value="1"/>
</dbReference>
<feature type="transmembrane region" description="Helical" evidence="8">
    <location>
        <begin position="193"/>
        <end position="215"/>
    </location>
</feature>
<evidence type="ECO:0000256" key="7">
    <source>
        <dbReference type="ARBA" id="ARBA00023136"/>
    </source>
</evidence>
<dbReference type="Gene3D" id="1.20.1250.20">
    <property type="entry name" value="MFS general substrate transporter like domains"/>
    <property type="match status" value="1"/>
</dbReference>
<dbReference type="NCBIfam" id="TIGR00711">
    <property type="entry name" value="efflux_EmrB"/>
    <property type="match status" value="1"/>
</dbReference>
<evidence type="ECO:0000259" key="9">
    <source>
        <dbReference type="PROSITE" id="PS50850"/>
    </source>
</evidence>
<dbReference type="SUPFAM" id="SSF103473">
    <property type="entry name" value="MFS general substrate transporter"/>
    <property type="match status" value="1"/>
</dbReference>
<feature type="transmembrane region" description="Helical" evidence="8">
    <location>
        <begin position="74"/>
        <end position="92"/>
    </location>
</feature>